<dbReference type="AlphaFoldDB" id="A0A918BAM1"/>
<sequence length="104" mass="10920">MRIAGPVPVRAPRRRAVRVTWPSGTDAAASGGTGGVGVGHLSRERPTVRVTHPSRAGSPVTGADATVKRRPAVPASRWRTARFPRVAPYGRNTKATHGKPAAIN</sequence>
<organism evidence="2 3">
    <name type="scientific">Streptomyces ruber</name>
    <dbReference type="NCBI Taxonomy" id="83378"/>
    <lineage>
        <taxon>Bacteria</taxon>
        <taxon>Bacillati</taxon>
        <taxon>Actinomycetota</taxon>
        <taxon>Actinomycetes</taxon>
        <taxon>Kitasatosporales</taxon>
        <taxon>Streptomycetaceae</taxon>
        <taxon>Streptomyces</taxon>
    </lineage>
</organism>
<accession>A0A918BAM1</accession>
<proteinExistence type="predicted"/>
<reference evidence="2" key="2">
    <citation type="submission" date="2020-09" db="EMBL/GenBank/DDBJ databases">
        <authorList>
            <person name="Sun Q."/>
            <person name="Ohkuma M."/>
        </authorList>
    </citation>
    <scope>NUCLEOTIDE SEQUENCE</scope>
    <source>
        <strain evidence="2">JCM 3131</strain>
    </source>
</reference>
<gene>
    <name evidence="2" type="ORF">GCM10010145_13220</name>
</gene>
<evidence type="ECO:0000256" key="1">
    <source>
        <dbReference type="SAM" id="MobiDB-lite"/>
    </source>
</evidence>
<comment type="caution">
    <text evidence="2">The sequence shown here is derived from an EMBL/GenBank/DDBJ whole genome shotgun (WGS) entry which is preliminary data.</text>
</comment>
<dbReference type="EMBL" id="BMQK01000002">
    <property type="protein sequence ID" value="GGQ45878.1"/>
    <property type="molecule type" value="Genomic_DNA"/>
</dbReference>
<reference evidence="2" key="1">
    <citation type="journal article" date="2014" name="Int. J. Syst. Evol. Microbiol.">
        <title>Complete genome sequence of Corynebacterium casei LMG S-19264T (=DSM 44701T), isolated from a smear-ripened cheese.</title>
        <authorList>
            <consortium name="US DOE Joint Genome Institute (JGI-PGF)"/>
            <person name="Walter F."/>
            <person name="Albersmeier A."/>
            <person name="Kalinowski J."/>
            <person name="Ruckert C."/>
        </authorList>
    </citation>
    <scope>NUCLEOTIDE SEQUENCE</scope>
    <source>
        <strain evidence="2">JCM 3131</strain>
    </source>
</reference>
<protein>
    <submittedName>
        <fullName evidence="2">Uncharacterized protein</fullName>
    </submittedName>
</protein>
<name>A0A918BAM1_9ACTN</name>
<dbReference type="Proteomes" id="UP000620156">
    <property type="component" value="Unassembled WGS sequence"/>
</dbReference>
<keyword evidence="3" id="KW-1185">Reference proteome</keyword>
<evidence type="ECO:0000313" key="2">
    <source>
        <dbReference type="EMBL" id="GGQ45878.1"/>
    </source>
</evidence>
<evidence type="ECO:0000313" key="3">
    <source>
        <dbReference type="Proteomes" id="UP000620156"/>
    </source>
</evidence>
<feature type="region of interest" description="Disordered" evidence="1">
    <location>
        <begin position="22"/>
        <end position="104"/>
    </location>
</feature>